<sequence>MMDGYIDFLENLFPAIEPYTAERAKRAVKEFSRYERKTPFFARPMDDDFQQGDIFTKVPFVYIDKDGKGQLAVTGGMLLTNSCDTTRNERLQFAAMTPLAAYSADPAHLDAVKSNTNFEYLYFPDTEIDDSFVNFGLITSVSREAFQKFVEAGKSERIASLNATGYFLFITKLTVFLMRPEDSEVYASRAASIA</sequence>
<accession>A0A921LRP0</accession>
<organism evidence="1 2">
    <name type="scientific">Enorma phocaeensis</name>
    <dbReference type="NCBI Taxonomy" id="1871019"/>
    <lineage>
        <taxon>Bacteria</taxon>
        <taxon>Bacillati</taxon>
        <taxon>Actinomycetota</taxon>
        <taxon>Coriobacteriia</taxon>
        <taxon>Coriobacteriales</taxon>
        <taxon>Coriobacteriaceae</taxon>
        <taxon>Enorma</taxon>
    </lineage>
</organism>
<comment type="caution">
    <text evidence="1">The sequence shown here is derived from an EMBL/GenBank/DDBJ whole genome shotgun (WGS) entry which is preliminary data.</text>
</comment>
<evidence type="ECO:0000313" key="2">
    <source>
        <dbReference type="Proteomes" id="UP000753256"/>
    </source>
</evidence>
<dbReference type="Proteomes" id="UP000753256">
    <property type="component" value="Unassembled WGS sequence"/>
</dbReference>
<dbReference type="EMBL" id="DYUZ01000006">
    <property type="protein sequence ID" value="HJG36393.1"/>
    <property type="molecule type" value="Genomic_DNA"/>
</dbReference>
<evidence type="ECO:0000313" key="1">
    <source>
        <dbReference type="EMBL" id="HJG36393.1"/>
    </source>
</evidence>
<name>A0A921LRP0_9ACTN</name>
<gene>
    <name evidence="1" type="ORF">K8V70_00795</name>
</gene>
<reference evidence="1" key="2">
    <citation type="submission" date="2021-09" db="EMBL/GenBank/DDBJ databases">
        <authorList>
            <person name="Gilroy R."/>
        </authorList>
    </citation>
    <scope>NUCLEOTIDE SEQUENCE</scope>
    <source>
        <strain evidence="1">ChiHjej13B12-9602</strain>
    </source>
</reference>
<reference evidence="1" key="1">
    <citation type="journal article" date="2021" name="PeerJ">
        <title>Extensive microbial diversity within the chicken gut microbiome revealed by metagenomics and culture.</title>
        <authorList>
            <person name="Gilroy R."/>
            <person name="Ravi A."/>
            <person name="Getino M."/>
            <person name="Pursley I."/>
            <person name="Horton D.L."/>
            <person name="Alikhan N.F."/>
            <person name="Baker D."/>
            <person name="Gharbi K."/>
            <person name="Hall N."/>
            <person name="Watson M."/>
            <person name="Adriaenssens E.M."/>
            <person name="Foster-Nyarko E."/>
            <person name="Jarju S."/>
            <person name="Secka A."/>
            <person name="Antonio M."/>
            <person name="Oren A."/>
            <person name="Chaudhuri R.R."/>
            <person name="La Ragione R."/>
            <person name="Hildebrand F."/>
            <person name="Pallen M.J."/>
        </authorList>
    </citation>
    <scope>NUCLEOTIDE SEQUENCE</scope>
    <source>
        <strain evidence="1">ChiHjej13B12-9602</strain>
    </source>
</reference>
<proteinExistence type="predicted"/>
<dbReference type="RefSeq" id="WP_273188549.1">
    <property type="nucleotide sequence ID" value="NZ_DYUZ01000006.1"/>
</dbReference>
<protein>
    <submittedName>
        <fullName evidence="1">Uncharacterized protein</fullName>
    </submittedName>
</protein>
<dbReference type="AlphaFoldDB" id="A0A921LRP0"/>